<dbReference type="NCBIfam" id="TIGR00431">
    <property type="entry name" value="TruB"/>
    <property type="match status" value="1"/>
</dbReference>
<feature type="active site" description="Nucleophile" evidence="5">
    <location>
        <position position="50"/>
    </location>
</feature>
<dbReference type="PATRIC" id="fig|389348.3.peg.1528"/>
<dbReference type="GO" id="GO:0160148">
    <property type="term" value="F:tRNA pseudouridine(55) synthase activity"/>
    <property type="evidence" value="ECO:0007669"/>
    <property type="project" value="UniProtKB-EC"/>
</dbReference>
<keyword evidence="9" id="KW-1185">Reference proteome</keyword>
<evidence type="ECO:0000313" key="9">
    <source>
        <dbReference type="Proteomes" id="UP000069902"/>
    </source>
</evidence>
<reference evidence="9" key="1">
    <citation type="submission" date="2015-09" db="EMBL/GenBank/DDBJ databases">
        <authorList>
            <person name="Bertelli C."/>
        </authorList>
    </citation>
    <scope>NUCLEOTIDE SEQUENCE [LARGE SCALE GENOMIC DNA]</scope>
    <source>
        <strain evidence="9">KNic</strain>
    </source>
</reference>
<dbReference type="PANTHER" id="PTHR13767:SF2">
    <property type="entry name" value="PSEUDOURIDYLATE SYNTHASE TRUB1"/>
    <property type="match status" value="1"/>
</dbReference>
<comment type="function">
    <text evidence="5">Responsible for synthesis of pseudouridine from uracil-55 in the psi GC loop of transfer RNAs.</text>
</comment>
<comment type="similarity">
    <text evidence="2 5">Belongs to the pseudouridine synthase TruB family. Type 1 subfamily.</text>
</comment>
<keyword evidence="8" id="KW-0456">Lyase</keyword>
<dbReference type="KEGG" id="pnl:PNK_1365"/>
<evidence type="ECO:0000259" key="7">
    <source>
        <dbReference type="Pfam" id="PF16198"/>
    </source>
</evidence>
<evidence type="ECO:0000256" key="1">
    <source>
        <dbReference type="ARBA" id="ARBA00000385"/>
    </source>
</evidence>
<organism evidence="8 9">
    <name type="scientific">Candidatus Protochlamydia naegleriophila</name>
    <dbReference type="NCBI Taxonomy" id="389348"/>
    <lineage>
        <taxon>Bacteria</taxon>
        <taxon>Pseudomonadati</taxon>
        <taxon>Chlamydiota</taxon>
        <taxon>Chlamydiia</taxon>
        <taxon>Parachlamydiales</taxon>
        <taxon>Parachlamydiaceae</taxon>
        <taxon>Candidatus Protochlamydia</taxon>
    </lineage>
</organism>
<dbReference type="RefSeq" id="WP_059061139.1">
    <property type="nucleotide sequence ID" value="NZ_LN879502.1"/>
</dbReference>
<keyword evidence="4 5" id="KW-0413">Isomerase</keyword>
<evidence type="ECO:0000256" key="4">
    <source>
        <dbReference type="ARBA" id="ARBA00023235"/>
    </source>
</evidence>
<dbReference type="AlphaFoldDB" id="A0A0U5JEG3"/>
<dbReference type="Gene3D" id="3.30.2350.10">
    <property type="entry name" value="Pseudouridine synthase"/>
    <property type="match status" value="1"/>
</dbReference>
<evidence type="ECO:0000256" key="2">
    <source>
        <dbReference type="ARBA" id="ARBA00005642"/>
    </source>
</evidence>
<proteinExistence type="inferred from homology"/>
<dbReference type="Pfam" id="PF01509">
    <property type="entry name" value="TruB_N"/>
    <property type="match status" value="1"/>
</dbReference>
<keyword evidence="3 5" id="KW-0819">tRNA processing</keyword>
<dbReference type="Pfam" id="PF16198">
    <property type="entry name" value="TruB_C_2"/>
    <property type="match status" value="1"/>
</dbReference>
<dbReference type="InterPro" id="IPR020103">
    <property type="entry name" value="PsdUridine_synth_cat_dom_sf"/>
</dbReference>
<comment type="catalytic activity">
    <reaction evidence="1 5">
        <text>uridine(55) in tRNA = pseudouridine(55) in tRNA</text>
        <dbReference type="Rhea" id="RHEA:42532"/>
        <dbReference type="Rhea" id="RHEA-COMP:10101"/>
        <dbReference type="Rhea" id="RHEA-COMP:10102"/>
        <dbReference type="ChEBI" id="CHEBI:65314"/>
        <dbReference type="ChEBI" id="CHEBI:65315"/>
        <dbReference type="EC" id="5.4.99.25"/>
    </reaction>
</comment>
<sequence length="237" mass="26567">MTNRSPSAPPPAVQGILLINKPKGKTSFSLVRELRKLLNVKKIGHAGTLDPFATGVMVMLIGRDYTRLSDRFLLSDKEYVAQVHLGIVTDTYDCEGQILSRSEKVPSVEEIQQALTFFQGEIEQIPPMFSAKKKQGKKLYELARQGIEIEREPVKINVQTELLSFTYPYLELRIKCSKGTYIRSLAYDLGQKLGCGAHLSNLTRTRSGNFLLENCIDGTQLQEPTLNLAESLIHLNN</sequence>
<dbReference type="PANTHER" id="PTHR13767">
    <property type="entry name" value="TRNA-PSEUDOURIDINE SYNTHASE"/>
    <property type="match status" value="1"/>
</dbReference>
<name>A0A0U5JEG3_9BACT</name>
<evidence type="ECO:0000256" key="5">
    <source>
        <dbReference type="HAMAP-Rule" id="MF_01080"/>
    </source>
</evidence>
<feature type="domain" description="Pseudouridine synthase II N-terminal" evidence="6">
    <location>
        <begin position="35"/>
        <end position="182"/>
    </location>
</feature>
<dbReference type="STRING" id="389348.PNK_1365"/>
<dbReference type="GO" id="GO:0003723">
    <property type="term" value="F:RNA binding"/>
    <property type="evidence" value="ECO:0007669"/>
    <property type="project" value="InterPro"/>
</dbReference>
<dbReference type="Proteomes" id="UP000069902">
    <property type="component" value="Chromosome cPNK"/>
</dbReference>
<dbReference type="CDD" id="cd02573">
    <property type="entry name" value="PseudoU_synth_EcTruB"/>
    <property type="match status" value="1"/>
</dbReference>
<dbReference type="HAMAP" id="MF_01080">
    <property type="entry name" value="TruB_bact"/>
    <property type="match status" value="1"/>
</dbReference>
<feature type="domain" description="tRNA pseudouridylate synthase B C-terminal" evidence="7">
    <location>
        <begin position="183"/>
        <end position="223"/>
    </location>
</feature>
<dbReference type="InterPro" id="IPR002501">
    <property type="entry name" value="PsdUridine_synth_N"/>
</dbReference>
<dbReference type="FunCoup" id="A0A0U5JEG3">
    <property type="interactions" value="381"/>
</dbReference>
<dbReference type="InParanoid" id="A0A0U5JEG3"/>
<protein>
    <recommendedName>
        <fullName evidence="5">tRNA pseudouridine synthase B</fullName>
        <ecNumber evidence="5">5.4.99.25</ecNumber>
    </recommendedName>
    <alternativeName>
        <fullName evidence="5">tRNA pseudouridine(55) synthase</fullName>
        <shortName evidence="5">Psi55 synthase</shortName>
    </alternativeName>
    <alternativeName>
        <fullName evidence="5">tRNA pseudouridylate synthase</fullName>
    </alternativeName>
    <alternativeName>
        <fullName evidence="5">tRNA-uridine isomerase</fullName>
    </alternativeName>
</protein>
<dbReference type="GO" id="GO:1990481">
    <property type="term" value="P:mRNA pseudouridine synthesis"/>
    <property type="evidence" value="ECO:0007669"/>
    <property type="project" value="TreeGrafter"/>
</dbReference>
<dbReference type="EMBL" id="LN879502">
    <property type="protein sequence ID" value="CUI16978.1"/>
    <property type="molecule type" value="Genomic_DNA"/>
</dbReference>
<evidence type="ECO:0000256" key="3">
    <source>
        <dbReference type="ARBA" id="ARBA00022694"/>
    </source>
</evidence>
<dbReference type="SUPFAM" id="SSF55120">
    <property type="entry name" value="Pseudouridine synthase"/>
    <property type="match status" value="1"/>
</dbReference>
<accession>A0A0U5JEG3</accession>
<gene>
    <name evidence="5 8" type="primary">truB</name>
    <name evidence="8" type="ORF">PNK_1365</name>
</gene>
<evidence type="ECO:0000259" key="6">
    <source>
        <dbReference type="Pfam" id="PF01509"/>
    </source>
</evidence>
<dbReference type="InterPro" id="IPR014780">
    <property type="entry name" value="tRNA_psdUridine_synth_TruB"/>
</dbReference>
<dbReference type="EC" id="5.4.99.25" evidence="5"/>
<dbReference type="InterPro" id="IPR032819">
    <property type="entry name" value="TruB_C"/>
</dbReference>
<evidence type="ECO:0000313" key="8">
    <source>
        <dbReference type="EMBL" id="CUI16978.1"/>
    </source>
</evidence>
<dbReference type="GO" id="GO:0031119">
    <property type="term" value="P:tRNA pseudouridine synthesis"/>
    <property type="evidence" value="ECO:0007669"/>
    <property type="project" value="UniProtKB-UniRule"/>
</dbReference>
<dbReference type="GO" id="GO:0016829">
    <property type="term" value="F:lyase activity"/>
    <property type="evidence" value="ECO:0007669"/>
    <property type="project" value="UniProtKB-KW"/>
</dbReference>